<evidence type="ECO:0000313" key="1">
    <source>
        <dbReference type="EMBL" id="GAH27441.1"/>
    </source>
</evidence>
<dbReference type="PANTHER" id="PTHR42895:SF1">
    <property type="entry name" value="IRON-SULFUR CLUSTER PROTEIN"/>
    <property type="match status" value="1"/>
</dbReference>
<dbReference type="InterPro" id="IPR052911">
    <property type="entry name" value="Corrinoid_activation_enz"/>
</dbReference>
<accession>X1E2D9</accession>
<gene>
    <name evidence="1" type="ORF">S03H2_09946</name>
</gene>
<sequence length="224" mass="25293">CLGSCPQGAITIEEREAEEYNERKVMRNIARQGKNVIKAHLEHLKEHGQSEYLNEATDFLKERNIEVPLKEEPLRNGDKHMSVFSGCPGSKVMDFREKAEITEKKKTICKGISELRQWPIQIMLVPPIAPYLKDAHLLIAADCVPFAYADFHDELLKGKVLLVGCPKLDDVEFYKEKITQILKDNNIKSMTCAHMEVPCCFGLVSIVKSAISASGMDIPFKSIF</sequence>
<name>X1E2D9_9ZZZZ</name>
<proteinExistence type="predicted"/>
<dbReference type="PANTHER" id="PTHR42895">
    <property type="entry name" value="IRON-SULFUR CLUSTER-BINDING PROTEIN-RELATED"/>
    <property type="match status" value="1"/>
</dbReference>
<organism evidence="1">
    <name type="scientific">marine sediment metagenome</name>
    <dbReference type="NCBI Taxonomy" id="412755"/>
    <lineage>
        <taxon>unclassified sequences</taxon>
        <taxon>metagenomes</taxon>
        <taxon>ecological metagenomes</taxon>
    </lineage>
</organism>
<protein>
    <recommendedName>
        <fullName evidence="2">4Fe-4S ferredoxin-type domain-containing protein</fullName>
    </recommendedName>
</protein>
<feature type="non-terminal residue" evidence="1">
    <location>
        <position position="1"/>
    </location>
</feature>
<reference evidence="1" key="1">
    <citation type="journal article" date="2014" name="Front. Microbiol.">
        <title>High frequency of phylogenetically diverse reductive dehalogenase-homologous genes in deep subseafloor sedimentary metagenomes.</title>
        <authorList>
            <person name="Kawai M."/>
            <person name="Futagami T."/>
            <person name="Toyoda A."/>
            <person name="Takaki Y."/>
            <person name="Nishi S."/>
            <person name="Hori S."/>
            <person name="Arai W."/>
            <person name="Tsubouchi T."/>
            <person name="Morono Y."/>
            <person name="Uchiyama I."/>
            <person name="Ito T."/>
            <person name="Fujiyama A."/>
            <person name="Inagaki F."/>
            <person name="Takami H."/>
        </authorList>
    </citation>
    <scope>NUCLEOTIDE SEQUENCE</scope>
    <source>
        <strain evidence="1">Expedition CK06-06</strain>
    </source>
</reference>
<comment type="caution">
    <text evidence="1">The sequence shown here is derived from an EMBL/GenBank/DDBJ whole genome shotgun (WGS) entry which is preliminary data.</text>
</comment>
<evidence type="ECO:0008006" key="2">
    <source>
        <dbReference type="Google" id="ProtNLM"/>
    </source>
</evidence>
<dbReference type="EMBL" id="BARU01005150">
    <property type="protein sequence ID" value="GAH27441.1"/>
    <property type="molecule type" value="Genomic_DNA"/>
</dbReference>
<dbReference type="AlphaFoldDB" id="X1E2D9"/>